<dbReference type="GO" id="GO:0019838">
    <property type="term" value="F:growth factor binding"/>
    <property type="evidence" value="ECO:0007669"/>
    <property type="project" value="UniProtKB-KW"/>
</dbReference>
<keyword evidence="4" id="KW-0732">Signal</keyword>
<comment type="subcellular location">
    <subcellularLocation>
        <location evidence="1">Secreted</location>
    </subcellularLocation>
</comment>
<evidence type="ECO:0000256" key="1">
    <source>
        <dbReference type="ARBA" id="ARBA00004613"/>
    </source>
</evidence>
<dbReference type="GO" id="GO:0007267">
    <property type="term" value="P:cell-cell signaling"/>
    <property type="evidence" value="ECO:0007669"/>
    <property type="project" value="TreeGrafter"/>
</dbReference>
<proteinExistence type="inferred from homology"/>
<comment type="similarity">
    <text evidence="2">Belongs to the fibroblast growth factor-binding protein family.</text>
</comment>
<evidence type="ECO:0000256" key="4">
    <source>
        <dbReference type="ARBA" id="ARBA00022729"/>
    </source>
</evidence>
<evidence type="ECO:0000313" key="8">
    <source>
        <dbReference type="Ensembl" id="ENSNMLP00000007322.1"/>
    </source>
</evidence>
<dbReference type="Ensembl" id="ENSNMLT00000008343.1">
    <property type="protein sequence ID" value="ENSNMLP00000007322.1"/>
    <property type="gene ID" value="ENSNMLG00000005267.1"/>
</dbReference>
<name>A0A8C6WHB0_9GOBI</name>
<dbReference type="PANTHER" id="PTHR15258:SF2">
    <property type="entry name" value="FIBROBLAST GROWTH FACTOR-BINDING PROTEIN 1"/>
    <property type="match status" value="1"/>
</dbReference>
<dbReference type="PANTHER" id="PTHR15258">
    <property type="entry name" value="FGF BINDING PROTEIN-RELATED"/>
    <property type="match status" value="1"/>
</dbReference>
<dbReference type="Proteomes" id="UP000694523">
    <property type="component" value="Unplaced"/>
</dbReference>
<dbReference type="GO" id="GO:0005576">
    <property type="term" value="C:extracellular region"/>
    <property type="evidence" value="ECO:0007669"/>
    <property type="project" value="UniProtKB-SubCell"/>
</dbReference>
<evidence type="ECO:0000256" key="5">
    <source>
        <dbReference type="ARBA" id="ARBA00023157"/>
    </source>
</evidence>
<keyword evidence="6" id="KW-0340">Growth factor binding</keyword>
<reference evidence="8" key="2">
    <citation type="submission" date="2025-09" db="UniProtKB">
        <authorList>
            <consortium name="Ensembl"/>
        </authorList>
    </citation>
    <scope>IDENTIFICATION</scope>
</reference>
<dbReference type="InterPro" id="IPR010510">
    <property type="entry name" value="FGF1-bd"/>
</dbReference>
<keyword evidence="9" id="KW-1185">Reference proteome</keyword>
<keyword evidence="3" id="KW-0964">Secreted</keyword>
<protein>
    <submittedName>
        <fullName evidence="8">Fibroblast growth factor binding protein 1b</fullName>
    </submittedName>
</protein>
<feature type="region of interest" description="Disordered" evidence="7">
    <location>
        <begin position="171"/>
        <end position="202"/>
    </location>
</feature>
<evidence type="ECO:0000256" key="2">
    <source>
        <dbReference type="ARBA" id="ARBA00008326"/>
    </source>
</evidence>
<dbReference type="AlphaFoldDB" id="A0A8C6WHB0"/>
<evidence type="ECO:0000256" key="7">
    <source>
        <dbReference type="SAM" id="MobiDB-lite"/>
    </source>
</evidence>
<organism evidence="8 9">
    <name type="scientific">Neogobius melanostomus</name>
    <name type="common">round goby</name>
    <dbReference type="NCBI Taxonomy" id="47308"/>
    <lineage>
        <taxon>Eukaryota</taxon>
        <taxon>Metazoa</taxon>
        <taxon>Chordata</taxon>
        <taxon>Craniata</taxon>
        <taxon>Vertebrata</taxon>
        <taxon>Euteleostomi</taxon>
        <taxon>Actinopterygii</taxon>
        <taxon>Neopterygii</taxon>
        <taxon>Teleostei</taxon>
        <taxon>Neoteleostei</taxon>
        <taxon>Acanthomorphata</taxon>
        <taxon>Gobiaria</taxon>
        <taxon>Gobiiformes</taxon>
        <taxon>Gobioidei</taxon>
        <taxon>Gobiidae</taxon>
        <taxon>Benthophilinae</taxon>
        <taxon>Neogobiini</taxon>
        <taxon>Neogobius</taxon>
    </lineage>
</organism>
<feature type="compositionally biased region" description="Low complexity" evidence="7">
    <location>
        <begin position="174"/>
        <end position="191"/>
    </location>
</feature>
<accession>A0A8C6WHB0</accession>
<keyword evidence="5" id="KW-1015">Disulfide bond</keyword>
<dbReference type="Pfam" id="PF06473">
    <property type="entry name" value="FGF-BP1"/>
    <property type="match status" value="1"/>
</dbReference>
<sequence length="234" mass="25611">MLLNAGASLCFNMLILRNISPWILVSILALLSVCSGARDRSRSKGVTRAPRSGNGPNPGKFNLKNGMQCTWATKDVNEVVKMTVKCEDPKARIYGGVTDIQCEYRAKPQSCPNYNSNSKGYYKQVSRALKKLQGKLCRDEPALVKAGMCKRAPRDAHFKLDINTVVAAQSGGDTLPLRNRPTTTTSRSTPTAPNGTPADCKGRADHRQVAHEYCNSSWASVCAFFFSMIQSDDC</sequence>
<reference evidence="8" key="1">
    <citation type="submission" date="2025-08" db="UniProtKB">
        <authorList>
            <consortium name="Ensembl"/>
        </authorList>
    </citation>
    <scope>IDENTIFICATION</scope>
</reference>
<evidence type="ECO:0000313" key="9">
    <source>
        <dbReference type="Proteomes" id="UP000694523"/>
    </source>
</evidence>
<evidence type="ECO:0000256" key="6">
    <source>
        <dbReference type="ARBA" id="ARBA00023183"/>
    </source>
</evidence>
<evidence type="ECO:0000256" key="3">
    <source>
        <dbReference type="ARBA" id="ARBA00022525"/>
    </source>
</evidence>